<reference evidence="3" key="1">
    <citation type="submission" date="2015-11" db="EMBL/GenBank/DDBJ databases">
        <title>De novo transcriptome assembly of four potential Pierce s Disease insect vectors from Arizona vineyards.</title>
        <authorList>
            <person name="Tassone E.E."/>
        </authorList>
    </citation>
    <scope>NUCLEOTIDE SEQUENCE</scope>
</reference>
<dbReference type="InterPro" id="IPR001012">
    <property type="entry name" value="UBX_dom"/>
</dbReference>
<evidence type="ECO:0000259" key="2">
    <source>
        <dbReference type="Pfam" id="PF00789"/>
    </source>
</evidence>
<name>A0A1B6J1G5_9HEMI</name>
<protein>
    <recommendedName>
        <fullName evidence="2">UBX domain-containing protein</fullName>
    </recommendedName>
</protein>
<dbReference type="GO" id="GO:0005737">
    <property type="term" value="C:cytoplasm"/>
    <property type="evidence" value="ECO:0007669"/>
    <property type="project" value="TreeGrafter"/>
</dbReference>
<sequence length="152" mass="17460">MADESLSTNSNPSDEPSSVPEESIHYVGERNAIVFSAAAGEPLPPLELPDDFFDLNKDDVRILFKELKQNREDLENRPLRTKAVRELEDSTSTLSRLNRYTRTVVRVQFPDRMVLQAVFNHSETVQTVLDFIQTFLDPPDIQLLPNRYSILR</sequence>
<dbReference type="GO" id="GO:0005634">
    <property type="term" value="C:nucleus"/>
    <property type="evidence" value="ECO:0007669"/>
    <property type="project" value="TreeGrafter"/>
</dbReference>
<dbReference type="GO" id="GO:0012506">
    <property type="term" value="C:vesicle membrane"/>
    <property type="evidence" value="ECO:0007669"/>
    <property type="project" value="TreeGrafter"/>
</dbReference>
<gene>
    <name evidence="3" type="ORF">g.14047</name>
    <name evidence="4" type="ORF">g.14049</name>
</gene>
<dbReference type="SUPFAM" id="SSF54236">
    <property type="entry name" value="Ubiquitin-like"/>
    <property type="match status" value="1"/>
</dbReference>
<dbReference type="PANTHER" id="PTHR46467">
    <property type="entry name" value="TETHER CONTAINING UBX DOMAIN FOR GLUT4"/>
    <property type="match status" value="1"/>
</dbReference>
<dbReference type="EMBL" id="GECU01000547">
    <property type="protein sequence ID" value="JAT07160.1"/>
    <property type="molecule type" value="Transcribed_RNA"/>
</dbReference>
<accession>A0A1B6J1G5</accession>
<feature type="domain" description="UBX" evidence="2">
    <location>
        <begin position="100"/>
        <end position="138"/>
    </location>
</feature>
<organism evidence="3">
    <name type="scientific">Homalodisca liturata</name>
    <dbReference type="NCBI Taxonomy" id="320908"/>
    <lineage>
        <taxon>Eukaryota</taxon>
        <taxon>Metazoa</taxon>
        <taxon>Ecdysozoa</taxon>
        <taxon>Arthropoda</taxon>
        <taxon>Hexapoda</taxon>
        <taxon>Insecta</taxon>
        <taxon>Pterygota</taxon>
        <taxon>Neoptera</taxon>
        <taxon>Paraneoptera</taxon>
        <taxon>Hemiptera</taxon>
        <taxon>Auchenorrhyncha</taxon>
        <taxon>Membracoidea</taxon>
        <taxon>Cicadellidae</taxon>
        <taxon>Cicadellinae</taxon>
        <taxon>Proconiini</taxon>
        <taxon>Homalodisca</taxon>
    </lineage>
</organism>
<evidence type="ECO:0000256" key="1">
    <source>
        <dbReference type="SAM" id="MobiDB-lite"/>
    </source>
</evidence>
<dbReference type="AlphaFoldDB" id="A0A1B6J1G5"/>
<evidence type="ECO:0000313" key="3">
    <source>
        <dbReference type="EMBL" id="JAS93002.1"/>
    </source>
</evidence>
<dbReference type="EMBL" id="GECU01014704">
    <property type="protein sequence ID" value="JAS93002.1"/>
    <property type="molecule type" value="Transcribed_RNA"/>
</dbReference>
<evidence type="ECO:0000313" key="4">
    <source>
        <dbReference type="EMBL" id="JAT07160.1"/>
    </source>
</evidence>
<dbReference type="InterPro" id="IPR029071">
    <property type="entry name" value="Ubiquitin-like_domsf"/>
</dbReference>
<dbReference type="GO" id="GO:0006886">
    <property type="term" value="P:intracellular protein transport"/>
    <property type="evidence" value="ECO:0007669"/>
    <property type="project" value="TreeGrafter"/>
</dbReference>
<dbReference type="Pfam" id="PF00789">
    <property type="entry name" value="UBX"/>
    <property type="match status" value="1"/>
</dbReference>
<feature type="region of interest" description="Disordered" evidence="1">
    <location>
        <begin position="1"/>
        <end position="23"/>
    </location>
</feature>
<feature type="compositionally biased region" description="Low complexity" evidence="1">
    <location>
        <begin position="10"/>
        <end position="21"/>
    </location>
</feature>
<proteinExistence type="predicted"/>
<dbReference type="PANTHER" id="PTHR46467:SF1">
    <property type="entry name" value="TETHER CONTAINING UBX DOMAIN FOR GLUT4"/>
    <property type="match status" value="1"/>
</dbReference>